<sequence length="341" mass="39769">MILIMIFPLFFLSLTSCQTQKVAEDNEQLSREERIVIRFSHIVGEKTPKGMAARKFASLVKEKSNGFVEVQVFPNGYLYKDGEEIDALLRGDIQMIAPATAKISSYVPEWQAIDLPFAFQDTDEVHEYLEGNVGNKLLNELERKGFYPLGMWENGFKQMTNTSKPLVKPEDFRGLRFRIMPSEIIRQQFLELKAELQTNSFNEVYQLLEKNKIDGQENTYSNIVSKGIHSQQKYMTVSNHGYLGYVVLLKKEFWDKLPEDIQQILQESIEEVTAWEKTMARKLNDESLQELKNCGCVEIHYLSEEEKQLWEEALKPIYQRFTNRFGAEYIKQLPRNKEAEH</sequence>
<protein>
    <submittedName>
        <fullName evidence="4">C4-dicarboxylate ABC transporter</fullName>
    </submittedName>
</protein>
<reference evidence="4 5" key="1">
    <citation type="journal article" date="2021" name="Microorganisms">
        <title>Bacterial Dimethylsulfoniopropionate Biosynthesis in the East China Sea.</title>
        <authorList>
            <person name="Liu J."/>
            <person name="Zhang Y."/>
            <person name="Liu J."/>
            <person name="Zhong H."/>
            <person name="Williams B.T."/>
            <person name="Zheng Y."/>
            <person name="Curson A.R.J."/>
            <person name="Sun C."/>
            <person name="Sun H."/>
            <person name="Song D."/>
            <person name="Wagner Mackenzie B."/>
            <person name="Bermejo Martinez A."/>
            <person name="Todd J.D."/>
            <person name="Zhang X.H."/>
        </authorList>
    </citation>
    <scope>NUCLEOTIDE SEQUENCE [LARGE SCALE GENOMIC DNA]</scope>
    <source>
        <strain evidence="4 5">ESS08</strain>
    </source>
</reference>
<evidence type="ECO:0000256" key="1">
    <source>
        <dbReference type="ARBA" id="ARBA00009023"/>
    </source>
</evidence>
<dbReference type="NCBIfam" id="TIGR00787">
    <property type="entry name" value="dctP"/>
    <property type="match status" value="1"/>
</dbReference>
<evidence type="ECO:0000256" key="2">
    <source>
        <dbReference type="ARBA" id="ARBA00022448"/>
    </source>
</evidence>
<dbReference type="NCBIfam" id="NF037995">
    <property type="entry name" value="TRAP_S1"/>
    <property type="match status" value="1"/>
</dbReference>
<dbReference type="PANTHER" id="PTHR33376:SF7">
    <property type="entry name" value="C4-DICARBOXYLATE-BINDING PROTEIN DCTB"/>
    <property type="match status" value="1"/>
</dbReference>
<dbReference type="InterPro" id="IPR004682">
    <property type="entry name" value="TRAP_DctP"/>
</dbReference>
<dbReference type="GO" id="GO:0055085">
    <property type="term" value="P:transmembrane transport"/>
    <property type="evidence" value="ECO:0007669"/>
    <property type="project" value="InterPro"/>
</dbReference>
<evidence type="ECO:0000256" key="3">
    <source>
        <dbReference type="ARBA" id="ARBA00022729"/>
    </source>
</evidence>
<comment type="similarity">
    <text evidence="1">Belongs to the bacterial solute-binding protein 7 family.</text>
</comment>
<keyword evidence="2" id="KW-0813">Transport</keyword>
<dbReference type="AlphaFoldDB" id="A0A944CH77"/>
<comment type="caution">
    <text evidence="4">The sequence shown here is derived from an EMBL/GenBank/DDBJ whole genome shotgun (WGS) entry which is preliminary data.</text>
</comment>
<dbReference type="Proteomes" id="UP000761411">
    <property type="component" value="Unassembled WGS sequence"/>
</dbReference>
<dbReference type="Gene3D" id="3.40.190.170">
    <property type="entry name" value="Bacterial extracellular solute-binding protein, family 7"/>
    <property type="match status" value="1"/>
</dbReference>
<evidence type="ECO:0000313" key="5">
    <source>
        <dbReference type="Proteomes" id="UP000761411"/>
    </source>
</evidence>
<dbReference type="EMBL" id="QTKX01000001">
    <property type="protein sequence ID" value="MBS8263024.1"/>
    <property type="molecule type" value="Genomic_DNA"/>
</dbReference>
<dbReference type="InterPro" id="IPR038404">
    <property type="entry name" value="TRAP_DctP_sf"/>
</dbReference>
<dbReference type="PANTHER" id="PTHR33376">
    <property type="match status" value="1"/>
</dbReference>
<dbReference type="GO" id="GO:0030288">
    <property type="term" value="C:outer membrane-bounded periplasmic space"/>
    <property type="evidence" value="ECO:0007669"/>
    <property type="project" value="InterPro"/>
</dbReference>
<accession>A0A944CH77</accession>
<evidence type="ECO:0000313" key="4">
    <source>
        <dbReference type="EMBL" id="MBS8263024.1"/>
    </source>
</evidence>
<proteinExistence type="inferred from homology"/>
<organism evidence="4 5">
    <name type="scientific">Mesobacillus boroniphilus</name>
    <dbReference type="NCBI Taxonomy" id="308892"/>
    <lineage>
        <taxon>Bacteria</taxon>
        <taxon>Bacillati</taxon>
        <taxon>Bacillota</taxon>
        <taxon>Bacilli</taxon>
        <taxon>Bacillales</taxon>
        <taxon>Bacillaceae</taxon>
        <taxon>Mesobacillus</taxon>
    </lineage>
</organism>
<dbReference type="PIRSF" id="PIRSF006470">
    <property type="entry name" value="DctB"/>
    <property type="match status" value="1"/>
</dbReference>
<keyword evidence="5" id="KW-1185">Reference proteome</keyword>
<name>A0A944CH77_9BACI</name>
<keyword evidence="3" id="KW-0732">Signal</keyword>
<dbReference type="InterPro" id="IPR018389">
    <property type="entry name" value="DctP_fam"/>
</dbReference>
<gene>
    <name evidence="4" type="ORF">DYI25_01080</name>
</gene>
<dbReference type="Pfam" id="PF03480">
    <property type="entry name" value="DctP"/>
    <property type="match status" value="1"/>
</dbReference>